<dbReference type="CDD" id="cd02972">
    <property type="entry name" value="DsbA_family"/>
    <property type="match status" value="1"/>
</dbReference>
<protein>
    <submittedName>
        <fullName evidence="3">Disulfide bond formation protein DsbA</fullName>
    </submittedName>
</protein>
<organism evidence="3 4">
    <name type="scientific">Gardnerella vaginalis</name>
    <dbReference type="NCBI Taxonomy" id="2702"/>
    <lineage>
        <taxon>Bacteria</taxon>
        <taxon>Bacillati</taxon>
        <taxon>Actinomycetota</taxon>
        <taxon>Actinomycetes</taxon>
        <taxon>Bifidobacteriales</taxon>
        <taxon>Bifidobacteriaceae</taxon>
        <taxon>Gardnerella</taxon>
    </lineage>
</organism>
<proteinExistence type="predicted"/>
<dbReference type="AlphaFoldDB" id="A0A3E1IZI3"/>
<dbReference type="RefSeq" id="WP_116712439.1">
    <property type="nucleotide sequence ID" value="NZ_LRTV01000009.1"/>
</dbReference>
<reference evidence="3 4" key="1">
    <citation type="submission" date="2016-02" db="EMBL/GenBank/DDBJ databases">
        <authorList>
            <person name="Alioto T."/>
            <person name="Alioto T."/>
        </authorList>
    </citation>
    <scope>NUCLEOTIDE SEQUENCE [LARGE SCALE GENOMIC DNA]</scope>
    <source>
        <strain evidence="3 4">NR010</strain>
    </source>
</reference>
<keyword evidence="1" id="KW-0472">Membrane</keyword>
<dbReference type="SUPFAM" id="SSF52833">
    <property type="entry name" value="Thioredoxin-like"/>
    <property type="match status" value="1"/>
</dbReference>
<sequence>MSTIQPDDVQQNSHVAYAQQKNALQSERLEREARERRQQTIIGLIVVLIVIAMIAAVGITAYQMTYVQPQKKIERSEKAHVNLKKLAPQDRPKSVNDKDGILLSKLGYGKAVPNAPTIAVYSDPMCPGCGGFNRKVDKTLNAMVRAGQINLEIHPMSFLDSLSTDHYSSRVTGAIAYIAENDSDPEHLLQFINNIFAEDFQPEEGEGYKPVSNEKLIEQAKKAGIDDSVASKAFDRRYVKWQNVVNKYTPDRKELWNVSGSNKGSMTTPTATINGKLLDMNAVNEKNMNVLDAVLHCIGLEKQQVGVEGQMPKVTDKDAPIDL</sequence>
<feature type="transmembrane region" description="Helical" evidence="1">
    <location>
        <begin position="41"/>
        <end position="62"/>
    </location>
</feature>
<gene>
    <name evidence="3" type="ORF">AXE77_04735</name>
</gene>
<dbReference type="Proteomes" id="UP000259221">
    <property type="component" value="Unassembled WGS sequence"/>
</dbReference>
<keyword evidence="1" id="KW-1133">Transmembrane helix</keyword>
<evidence type="ECO:0000313" key="4">
    <source>
        <dbReference type="Proteomes" id="UP000259221"/>
    </source>
</evidence>
<dbReference type="Gene3D" id="3.40.30.10">
    <property type="entry name" value="Glutaredoxin"/>
    <property type="match status" value="1"/>
</dbReference>
<dbReference type="Pfam" id="PF13462">
    <property type="entry name" value="Thioredoxin_4"/>
    <property type="match status" value="1"/>
</dbReference>
<evidence type="ECO:0000313" key="3">
    <source>
        <dbReference type="EMBL" id="RFD78423.1"/>
    </source>
</evidence>
<accession>A0A3E1IZI3</accession>
<evidence type="ECO:0000259" key="2">
    <source>
        <dbReference type="Pfam" id="PF13462"/>
    </source>
</evidence>
<dbReference type="InterPro" id="IPR012336">
    <property type="entry name" value="Thioredoxin-like_fold"/>
</dbReference>
<comment type="caution">
    <text evidence="3">The sequence shown here is derived from an EMBL/GenBank/DDBJ whole genome shotgun (WGS) entry which is preliminary data.</text>
</comment>
<keyword evidence="1" id="KW-0812">Transmembrane</keyword>
<feature type="domain" description="Thioredoxin-like fold" evidence="2">
    <location>
        <begin position="114"/>
        <end position="285"/>
    </location>
</feature>
<dbReference type="OrthoDB" id="117402at2"/>
<dbReference type="InterPro" id="IPR036249">
    <property type="entry name" value="Thioredoxin-like_sf"/>
</dbReference>
<dbReference type="EMBL" id="LRTV01000009">
    <property type="protein sequence ID" value="RFD78423.1"/>
    <property type="molecule type" value="Genomic_DNA"/>
</dbReference>
<evidence type="ECO:0000256" key="1">
    <source>
        <dbReference type="SAM" id="Phobius"/>
    </source>
</evidence>
<name>A0A3E1IZI3_GARVA</name>